<feature type="transmembrane region" description="Helical" evidence="1">
    <location>
        <begin position="228"/>
        <end position="249"/>
    </location>
</feature>
<protein>
    <recommendedName>
        <fullName evidence="4">TraX protein</fullName>
    </recommendedName>
</protein>
<feature type="transmembrane region" description="Helical" evidence="1">
    <location>
        <begin position="180"/>
        <end position="198"/>
    </location>
</feature>
<proteinExistence type="predicted"/>
<dbReference type="AlphaFoldDB" id="G5INE8"/>
<feature type="transmembrane region" description="Helical" evidence="1">
    <location>
        <begin position="92"/>
        <end position="110"/>
    </location>
</feature>
<evidence type="ECO:0000256" key="1">
    <source>
        <dbReference type="SAM" id="Phobius"/>
    </source>
</evidence>
<organism evidence="2 3">
    <name type="scientific">Hungatella hathewayi WAL-18680</name>
    <dbReference type="NCBI Taxonomy" id="742737"/>
    <lineage>
        <taxon>Bacteria</taxon>
        <taxon>Bacillati</taxon>
        <taxon>Bacillota</taxon>
        <taxon>Clostridia</taxon>
        <taxon>Lachnospirales</taxon>
        <taxon>Lachnospiraceae</taxon>
        <taxon>Hungatella</taxon>
    </lineage>
</organism>
<evidence type="ECO:0008006" key="4">
    <source>
        <dbReference type="Google" id="ProtNLM"/>
    </source>
</evidence>
<sequence>MSTFALKMLAVIFMFIDHIGLYFPGAPIWFRWIGRISYPLFLFCMVWGYHYTRNRKVYLIRMYLMSLFMTGFALAVDHFFPTDGFGYGFHNIFASMFLVGVIISIIELFLKDKKKGLLALGGLFALQILYYMAPNFVPALRYVSGDVRTGIIPNLYLNEYGMEFIVLGVLMYFLREKKDWLAVVYLLFCIGQFSFEMMVEPPSIQWMMALALPFMLSYNNKKGPGLKYFFYVFYPAHTFLLFYLANFVFAQK</sequence>
<evidence type="ECO:0000313" key="2">
    <source>
        <dbReference type="EMBL" id="EHI57119.1"/>
    </source>
</evidence>
<keyword evidence="1" id="KW-1133">Transmembrane helix</keyword>
<keyword evidence="1" id="KW-0472">Membrane</keyword>
<feature type="transmembrane region" description="Helical" evidence="1">
    <location>
        <begin position="117"/>
        <end position="133"/>
    </location>
</feature>
<dbReference type="Pfam" id="PF05857">
    <property type="entry name" value="TraX"/>
    <property type="match status" value="1"/>
</dbReference>
<dbReference type="Proteomes" id="UP000005384">
    <property type="component" value="Unassembled WGS sequence"/>
</dbReference>
<gene>
    <name evidence="2" type="ORF">HMPREF9473_05026</name>
</gene>
<keyword evidence="1" id="KW-0812">Transmembrane</keyword>
<reference evidence="2 3" key="1">
    <citation type="submission" date="2011-08" db="EMBL/GenBank/DDBJ databases">
        <title>The Genome Sequence of Clostridium hathewayi WAL-18680.</title>
        <authorList>
            <consortium name="The Broad Institute Genome Sequencing Platform"/>
            <person name="Earl A."/>
            <person name="Ward D."/>
            <person name="Feldgarden M."/>
            <person name="Gevers D."/>
            <person name="Finegold S.M."/>
            <person name="Summanen P.H."/>
            <person name="Molitoris D.R."/>
            <person name="Song M."/>
            <person name="Daigneault M."/>
            <person name="Allen-Vercoe E."/>
            <person name="Young S.K."/>
            <person name="Zeng Q."/>
            <person name="Gargeya S."/>
            <person name="Fitzgerald M."/>
            <person name="Haas B."/>
            <person name="Abouelleil A."/>
            <person name="Alvarado L."/>
            <person name="Arachchi H.M."/>
            <person name="Berlin A."/>
            <person name="Brown A."/>
            <person name="Chapman S.B."/>
            <person name="Chen Z."/>
            <person name="Dunbar C."/>
            <person name="Freedman E."/>
            <person name="Gearin G."/>
            <person name="Gellesch M."/>
            <person name="Goldberg J."/>
            <person name="Griggs A."/>
            <person name="Gujja S."/>
            <person name="Heiman D."/>
            <person name="Howarth C."/>
            <person name="Larson L."/>
            <person name="Lui A."/>
            <person name="MacDonald P.J.P."/>
            <person name="Montmayeur A."/>
            <person name="Murphy C."/>
            <person name="Neiman D."/>
            <person name="Pearson M."/>
            <person name="Priest M."/>
            <person name="Roberts A."/>
            <person name="Saif S."/>
            <person name="Shea T."/>
            <person name="Shenoy N."/>
            <person name="Sisk P."/>
            <person name="Stolte C."/>
            <person name="Sykes S."/>
            <person name="Wortman J."/>
            <person name="Nusbaum C."/>
            <person name="Birren B."/>
        </authorList>
    </citation>
    <scope>NUCLEOTIDE SEQUENCE [LARGE SCALE GENOMIC DNA]</scope>
    <source>
        <strain evidence="2 3">WAL-18680</strain>
    </source>
</reference>
<evidence type="ECO:0000313" key="3">
    <source>
        <dbReference type="Proteomes" id="UP000005384"/>
    </source>
</evidence>
<accession>G5INE8</accession>
<dbReference type="EMBL" id="ADLN01000127">
    <property type="protein sequence ID" value="EHI57119.1"/>
    <property type="molecule type" value="Genomic_DNA"/>
</dbReference>
<dbReference type="OrthoDB" id="9781069at2"/>
<name>G5INE8_9FIRM</name>
<dbReference type="InterPro" id="IPR008875">
    <property type="entry name" value="TraX"/>
</dbReference>
<feature type="transmembrane region" description="Helical" evidence="1">
    <location>
        <begin position="29"/>
        <end position="50"/>
    </location>
</feature>
<keyword evidence="3" id="KW-1185">Reference proteome</keyword>
<comment type="caution">
    <text evidence="2">The sequence shown here is derived from an EMBL/GenBank/DDBJ whole genome shotgun (WGS) entry which is preliminary data.</text>
</comment>
<feature type="transmembrane region" description="Helical" evidence="1">
    <location>
        <begin position="62"/>
        <end position="80"/>
    </location>
</feature>
<feature type="transmembrane region" description="Helical" evidence="1">
    <location>
        <begin position="153"/>
        <end position="173"/>
    </location>
</feature>
<dbReference type="PATRIC" id="fig|742737.3.peg.5018"/>
<dbReference type="HOGENOM" id="CLU_074054_3_0_9"/>